<evidence type="ECO:0000313" key="2">
    <source>
        <dbReference type="EMBL" id="GAA0628467.1"/>
    </source>
</evidence>
<comment type="caution">
    <text evidence="2">The sequence shown here is derived from an EMBL/GenBank/DDBJ whole genome shotgun (WGS) entry which is preliminary data.</text>
</comment>
<dbReference type="InterPro" id="IPR049251">
    <property type="entry name" value="DUF6884"/>
</dbReference>
<dbReference type="Pfam" id="PF21818">
    <property type="entry name" value="DUF6884"/>
    <property type="match status" value="1"/>
</dbReference>
<dbReference type="Proteomes" id="UP001500957">
    <property type="component" value="Unassembled WGS sequence"/>
</dbReference>
<protein>
    <recommendedName>
        <fullName evidence="1">DUF6884 domain-containing protein</fullName>
    </recommendedName>
</protein>
<feature type="domain" description="DUF6884" evidence="1">
    <location>
        <begin position="13"/>
        <end position="146"/>
    </location>
</feature>
<name>A0ABP3S7S2_9ACTN</name>
<accession>A0ABP3S7S2</accession>
<reference evidence="3" key="1">
    <citation type="journal article" date="2019" name="Int. J. Syst. Evol. Microbiol.">
        <title>The Global Catalogue of Microorganisms (GCM) 10K type strain sequencing project: providing services to taxonomists for standard genome sequencing and annotation.</title>
        <authorList>
            <consortium name="The Broad Institute Genomics Platform"/>
            <consortium name="The Broad Institute Genome Sequencing Center for Infectious Disease"/>
            <person name="Wu L."/>
            <person name="Ma J."/>
        </authorList>
    </citation>
    <scope>NUCLEOTIDE SEQUENCE [LARGE SCALE GENOMIC DNA]</scope>
    <source>
        <strain evidence="3">JCM 10671</strain>
    </source>
</reference>
<keyword evidence="3" id="KW-1185">Reference proteome</keyword>
<dbReference type="EMBL" id="BAAAHE010000032">
    <property type="protein sequence ID" value="GAA0628467.1"/>
    <property type="molecule type" value="Genomic_DNA"/>
</dbReference>
<evidence type="ECO:0000313" key="3">
    <source>
        <dbReference type="Proteomes" id="UP001500957"/>
    </source>
</evidence>
<proteinExistence type="predicted"/>
<dbReference type="RefSeq" id="WP_344607132.1">
    <property type="nucleotide sequence ID" value="NZ_BAAAHE010000032.1"/>
</dbReference>
<gene>
    <name evidence="2" type="ORF">GCM10009547_35140</name>
</gene>
<organism evidence="2 3">
    <name type="scientific">Sporichthya brevicatena</name>
    <dbReference type="NCBI Taxonomy" id="171442"/>
    <lineage>
        <taxon>Bacteria</taxon>
        <taxon>Bacillati</taxon>
        <taxon>Actinomycetota</taxon>
        <taxon>Actinomycetes</taxon>
        <taxon>Sporichthyales</taxon>
        <taxon>Sporichthyaceae</taxon>
        <taxon>Sporichthya</taxon>
    </lineage>
</organism>
<evidence type="ECO:0000259" key="1">
    <source>
        <dbReference type="Pfam" id="PF21818"/>
    </source>
</evidence>
<sequence length="171" mass="18455">MQDASVSGRGRRVVLVGCVKTKLDHAAPAEDLYVSPLFRRRREFAESTGRPWFVLSAKYGLLAPGELVAPYDLAMASQSAGYRSAWAEFVTEQLINALGSIRGVHFEMHAGAAYVGPLEPILRARGATVSAPLRGLTQGQHLAWYAARVPCGQRSGTSRRRRAASSGSSRA</sequence>